<dbReference type="RefSeq" id="WP_093304842.1">
    <property type="nucleotide sequence ID" value="NZ_FOOH01000014.1"/>
</dbReference>
<evidence type="ECO:0000313" key="4">
    <source>
        <dbReference type="EMBL" id="SFF91794.1"/>
    </source>
</evidence>
<keyword evidence="3" id="KW-0812">Transmembrane</keyword>
<proteinExistence type="predicted"/>
<name>A0A1I2MJV9_9FLAO</name>
<protein>
    <submittedName>
        <fullName evidence="4">Uncharacterized protein</fullName>
    </submittedName>
</protein>
<evidence type="ECO:0000256" key="1">
    <source>
        <dbReference type="SAM" id="Coils"/>
    </source>
</evidence>
<dbReference type="AlphaFoldDB" id="A0A1I2MJV9"/>
<accession>A0A1I2MJV9</accession>
<sequence>MAEIKIEKKKPIWPWILLGLIILAVIVYFVIADNGDDDDDFNEEENTEQVATPMETEEEEDTETARWEDDNLSGDESVSKYLTHIGDREKMGIDHEYSSEALIYLINALENRSEEANIDTEIEIQELKDDVRDIKEDPQKLTHANTINDVGGKIVDLMEKMQEEKFPDISQDVQEVRTALESIEPSTPTLDQKDAVNSFYKEAGDVVQNMKMS</sequence>
<evidence type="ECO:0000313" key="5">
    <source>
        <dbReference type="Proteomes" id="UP000199116"/>
    </source>
</evidence>
<keyword evidence="3" id="KW-0472">Membrane</keyword>
<organism evidence="4 5">
    <name type="scientific">Salegentibacter agarivorans</name>
    <dbReference type="NCBI Taxonomy" id="345907"/>
    <lineage>
        <taxon>Bacteria</taxon>
        <taxon>Pseudomonadati</taxon>
        <taxon>Bacteroidota</taxon>
        <taxon>Flavobacteriia</taxon>
        <taxon>Flavobacteriales</taxon>
        <taxon>Flavobacteriaceae</taxon>
        <taxon>Salegentibacter</taxon>
    </lineage>
</organism>
<feature type="transmembrane region" description="Helical" evidence="3">
    <location>
        <begin position="12"/>
        <end position="31"/>
    </location>
</feature>
<keyword evidence="5" id="KW-1185">Reference proteome</keyword>
<feature type="coiled-coil region" evidence="1">
    <location>
        <begin position="110"/>
        <end position="137"/>
    </location>
</feature>
<dbReference type="EMBL" id="FOOH01000014">
    <property type="protein sequence ID" value="SFF91794.1"/>
    <property type="molecule type" value="Genomic_DNA"/>
</dbReference>
<feature type="compositionally biased region" description="Acidic residues" evidence="2">
    <location>
        <begin position="37"/>
        <end position="47"/>
    </location>
</feature>
<keyword evidence="3" id="KW-1133">Transmembrane helix</keyword>
<evidence type="ECO:0000256" key="3">
    <source>
        <dbReference type="SAM" id="Phobius"/>
    </source>
</evidence>
<feature type="region of interest" description="Disordered" evidence="2">
    <location>
        <begin position="37"/>
        <end position="73"/>
    </location>
</feature>
<evidence type="ECO:0000256" key="2">
    <source>
        <dbReference type="SAM" id="MobiDB-lite"/>
    </source>
</evidence>
<reference evidence="5" key="1">
    <citation type="submission" date="2016-10" db="EMBL/GenBank/DDBJ databases">
        <authorList>
            <person name="Varghese N."/>
            <person name="Submissions S."/>
        </authorList>
    </citation>
    <scope>NUCLEOTIDE SEQUENCE [LARGE SCALE GENOMIC DNA]</scope>
    <source>
        <strain evidence="5">DSM 23515</strain>
    </source>
</reference>
<dbReference type="Proteomes" id="UP000199116">
    <property type="component" value="Unassembled WGS sequence"/>
</dbReference>
<gene>
    <name evidence="4" type="ORF">SAMN04488033_11439</name>
</gene>
<keyword evidence="1" id="KW-0175">Coiled coil</keyword>